<protein>
    <submittedName>
        <fullName evidence="1">Uncharacterized protein</fullName>
    </submittedName>
</protein>
<name>M3PLS5_HELPX</name>
<evidence type="ECO:0000313" key="1">
    <source>
        <dbReference type="EMBL" id="EMH25988.1"/>
    </source>
</evidence>
<dbReference type="PATRIC" id="fig|1159046.3.peg.40"/>
<dbReference type="Proteomes" id="UP000012023">
    <property type="component" value="Unassembled WGS sequence"/>
</dbReference>
<sequence length="64" mass="7409">MGIDNKIRKSLHAQAVILKSVIKGYGEHGFKITPYPFKNFTMKQSLKHHIKAKQECFYLMPFIG</sequence>
<reference evidence="1 2" key="1">
    <citation type="submission" date="2012-11" db="EMBL/GenBank/DDBJ databases">
        <authorList>
            <person name="Weinstock G."/>
            <person name="Sodergren E."/>
            <person name="Lobos E.A."/>
            <person name="Fulton L."/>
            <person name="Fulton R."/>
            <person name="Courtney L."/>
            <person name="Fronick C."/>
            <person name="O'Laughlin M."/>
            <person name="Godfrey J."/>
            <person name="Wilson R.M."/>
            <person name="Miner T."/>
            <person name="Farmer C."/>
            <person name="Delehaunty K."/>
            <person name="Cordes M."/>
            <person name="Minx P."/>
            <person name="Tomlinson C."/>
            <person name="Chen J."/>
            <person name="Wollam A."/>
            <person name="Pepin K.H."/>
            <person name="Bhonagiri V."/>
            <person name="Zhang X."/>
            <person name="Suruliraj S."/>
            <person name="Antonio M."/>
            <person name="Secka O."/>
            <person name="Thomas J."/>
            <person name="Warren W."/>
            <person name="Mitreva M."/>
            <person name="Mardis E.R."/>
            <person name="Wilson R.K."/>
        </authorList>
    </citation>
    <scope>NUCLEOTIDE SEQUENCE [LARGE SCALE GENOMIC DNA]</scope>
    <source>
        <strain evidence="1 2">GAM260BSi</strain>
    </source>
</reference>
<dbReference type="RefSeq" id="WP_001954022.1">
    <property type="nucleotide sequence ID" value="NZ_KB636929.1"/>
</dbReference>
<gene>
    <name evidence="1" type="ORF">HMPREF1418_00040</name>
</gene>
<dbReference type="EMBL" id="APDV01000001">
    <property type="protein sequence ID" value="EMH25988.1"/>
    <property type="molecule type" value="Genomic_DNA"/>
</dbReference>
<proteinExistence type="predicted"/>
<evidence type="ECO:0000313" key="2">
    <source>
        <dbReference type="Proteomes" id="UP000012023"/>
    </source>
</evidence>
<comment type="caution">
    <text evidence="1">The sequence shown here is derived from an EMBL/GenBank/DDBJ whole genome shotgun (WGS) entry which is preliminary data.</text>
</comment>
<dbReference type="HOGENOM" id="CLU_207142_0_0_7"/>
<accession>M3PLS5</accession>
<dbReference type="AlphaFoldDB" id="M3PLS5"/>
<organism evidence="1 2">
    <name type="scientific">Helicobacter pylori GAM260BSi</name>
    <dbReference type="NCBI Taxonomy" id="1159046"/>
    <lineage>
        <taxon>Bacteria</taxon>
        <taxon>Pseudomonadati</taxon>
        <taxon>Campylobacterota</taxon>
        <taxon>Epsilonproteobacteria</taxon>
        <taxon>Campylobacterales</taxon>
        <taxon>Helicobacteraceae</taxon>
        <taxon>Helicobacter</taxon>
    </lineage>
</organism>